<organism evidence="2 3">
    <name type="scientific">Sarcophilus harrisii</name>
    <name type="common">Tasmanian devil</name>
    <name type="synonym">Sarcophilus laniarius</name>
    <dbReference type="NCBI Taxonomy" id="9305"/>
    <lineage>
        <taxon>Eukaryota</taxon>
        <taxon>Metazoa</taxon>
        <taxon>Chordata</taxon>
        <taxon>Craniata</taxon>
        <taxon>Vertebrata</taxon>
        <taxon>Euteleostomi</taxon>
        <taxon>Mammalia</taxon>
        <taxon>Metatheria</taxon>
        <taxon>Dasyuromorphia</taxon>
        <taxon>Dasyuridae</taxon>
        <taxon>Sarcophilus</taxon>
    </lineage>
</organism>
<dbReference type="FunCoup" id="G3VPN3">
    <property type="interactions" value="20"/>
</dbReference>
<protein>
    <submittedName>
        <fullName evidence="2">Transmembrane protein 253</fullName>
    </submittedName>
</protein>
<reference evidence="2" key="2">
    <citation type="submission" date="2025-08" db="UniProtKB">
        <authorList>
            <consortium name="Ensembl"/>
        </authorList>
    </citation>
    <scope>IDENTIFICATION</scope>
</reference>
<reference evidence="2 3" key="1">
    <citation type="journal article" date="2011" name="Proc. Natl. Acad. Sci. U.S.A.">
        <title>Genetic diversity and population structure of the endangered marsupial Sarcophilus harrisii (Tasmanian devil).</title>
        <authorList>
            <person name="Miller W."/>
            <person name="Hayes V.M."/>
            <person name="Ratan A."/>
            <person name="Petersen D.C."/>
            <person name="Wittekindt N.E."/>
            <person name="Miller J."/>
            <person name="Walenz B."/>
            <person name="Knight J."/>
            <person name="Qi J."/>
            <person name="Zhao F."/>
            <person name="Wang Q."/>
            <person name="Bedoya-Reina O.C."/>
            <person name="Katiyar N."/>
            <person name="Tomsho L.P."/>
            <person name="Kasson L.M."/>
            <person name="Hardie R.A."/>
            <person name="Woodbridge P."/>
            <person name="Tindall E.A."/>
            <person name="Bertelsen M.F."/>
            <person name="Dixon D."/>
            <person name="Pyecroft S."/>
            <person name="Helgen K.M."/>
            <person name="Lesk A.M."/>
            <person name="Pringle T.H."/>
            <person name="Patterson N."/>
            <person name="Zhang Y."/>
            <person name="Kreiss A."/>
            <person name="Woods G.M."/>
            <person name="Jones M.E."/>
            <person name="Schuster S.C."/>
        </authorList>
    </citation>
    <scope>NUCLEOTIDE SEQUENCE [LARGE SCALE GENOMIC DNA]</scope>
</reference>
<keyword evidence="1" id="KW-0472">Membrane</keyword>
<dbReference type="GeneTree" id="ENSGT00400000023212"/>
<dbReference type="Proteomes" id="UP000007648">
    <property type="component" value="Unassembled WGS sequence"/>
</dbReference>
<dbReference type="PANTHER" id="PTHR37359:SF1">
    <property type="entry name" value="TRANSMEMBRANE PROTEIN 253"/>
    <property type="match status" value="1"/>
</dbReference>
<feature type="transmembrane region" description="Helical" evidence="1">
    <location>
        <begin position="60"/>
        <end position="81"/>
    </location>
</feature>
<dbReference type="Ensembl" id="ENSSHAT00000005189.2">
    <property type="protein sequence ID" value="ENSSHAP00000005138.2"/>
    <property type="gene ID" value="ENSSHAG00000004496.2"/>
</dbReference>
<reference evidence="2" key="3">
    <citation type="submission" date="2025-09" db="UniProtKB">
        <authorList>
            <consortium name="Ensembl"/>
        </authorList>
    </citation>
    <scope>IDENTIFICATION</scope>
</reference>
<gene>
    <name evidence="2" type="primary">TMEM253</name>
</gene>
<dbReference type="InParanoid" id="G3VPN3"/>
<keyword evidence="1" id="KW-1133">Transmembrane helix</keyword>
<accession>G3VPN3</accession>
<feature type="transmembrane region" description="Helical" evidence="1">
    <location>
        <begin position="124"/>
        <end position="148"/>
    </location>
</feature>
<proteinExistence type="predicted"/>
<evidence type="ECO:0000256" key="1">
    <source>
        <dbReference type="SAM" id="Phobius"/>
    </source>
</evidence>
<keyword evidence="3" id="KW-1185">Reference proteome</keyword>
<dbReference type="PANTHER" id="PTHR37359">
    <property type="entry name" value="TRANSMEMBRANE PROTEIN 253"/>
    <property type="match status" value="1"/>
</dbReference>
<evidence type="ECO:0000313" key="3">
    <source>
        <dbReference type="Proteomes" id="UP000007648"/>
    </source>
</evidence>
<evidence type="ECO:0000313" key="2">
    <source>
        <dbReference type="Ensembl" id="ENSSHAP00000005138.2"/>
    </source>
</evidence>
<sequence length="229" mass="25408">MCRWRSRSAAVRNLPLQKGQRKAGSSKVMEEREILPAEERQVVREEKLRHWAQHRESGRLLVLSVSQLWMAVASVSFAVSISCLESDCHMNVALPLWPGVSGLLTGILTLELRRTPRLWKVRAMMILNLFGMILGLVVVVVQGIKLALGPLQSTSYQWVGLLILELSAEAYILGGALASAFSLLLLSQRKPGCCGVRRLRYQELQEGLSEMEEVKGTENIPSTACAANE</sequence>
<dbReference type="eggNOG" id="ENOG502S0TM">
    <property type="taxonomic scope" value="Eukaryota"/>
</dbReference>
<dbReference type="InterPro" id="IPR038874">
    <property type="entry name" value="TMEM253"/>
</dbReference>
<feature type="transmembrane region" description="Helical" evidence="1">
    <location>
        <begin position="168"/>
        <end position="187"/>
    </location>
</feature>
<name>G3VPN3_SARHA</name>
<keyword evidence="1" id="KW-0812">Transmembrane</keyword>
<feature type="transmembrane region" description="Helical" evidence="1">
    <location>
        <begin position="93"/>
        <end position="112"/>
    </location>
</feature>
<dbReference type="AlphaFoldDB" id="G3VPN3"/>